<proteinExistence type="predicted"/>
<evidence type="ECO:0000256" key="2">
    <source>
        <dbReference type="SAM" id="MobiDB-lite"/>
    </source>
</evidence>
<feature type="compositionally biased region" description="Pro residues" evidence="2">
    <location>
        <begin position="198"/>
        <end position="207"/>
    </location>
</feature>
<keyword evidence="1" id="KW-0175">Coiled coil</keyword>
<dbReference type="AlphaFoldDB" id="A0AAD6UK51"/>
<organism evidence="3 4">
    <name type="scientific">Mycena belliarum</name>
    <dbReference type="NCBI Taxonomy" id="1033014"/>
    <lineage>
        <taxon>Eukaryota</taxon>
        <taxon>Fungi</taxon>
        <taxon>Dikarya</taxon>
        <taxon>Basidiomycota</taxon>
        <taxon>Agaricomycotina</taxon>
        <taxon>Agaricomycetes</taxon>
        <taxon>Agaricomycetidae</taxon>
        <taxon>Agaricales</taxon>
        <taxon>Marasmiineae</taxon>
        <taxon>Mycenaceae</taxon>
        <taxon>Mycena</taxon>
    </lineage>
</organism>
<evidence type="ECO:0000313" key="3">
    <source>
        <dbReference type="EMBL" id="KAJ7099475.1"/>
    </source>
</evidence>
<feature type="compositionally biased region" description="Polar residues" evidence="2">
    <location>
        <begin position="167"/>
        <end position="180"/>
    </location>
</feature>
<sequence>MPPRRTTRPSKPTIMAQTIFALATSMEPVARTISFPEFHAKVRANADLGGIKNGPRVESNVEDQLGACTRRDLISVDFECKTLQITPYGRLELDDVLDVQADGVDAMPACYDVIKLKFARMISLSKADLRKAHARRERQERERKLEYVRKHSIELAPIRIPSAGPSKFTNGTPLRKSSSMGVWASPVSLPRRRTPYPRFIPPSPTSPTPRTSANLEIDDRETDWEFSSPPPSVEPPQDVLEELREIKKKLAAAETELAAYKQETQRLTDQVEKHQAERKALQGENSARVEELKTEIAELKTRILDMDQKMEDTRAAVREELLLHAQRLMESF</sequence>
<comment type="caution">
    <text evidence="3">The sequence shown here is derived from an EMBL/GenBank/DDBJ whole genome shotgun (WGS) entry which is preliminary data.</text>
</comment>
<evidence type="ECO:0000313" key="4">
    <source>
        <dbReference type="Proteomes" id="UP001222325"/>
    </source>
</evidence>
<evidence type="ECO:0000256" key="1">
    <source>
        <dbReference type="SAM" id="Coils"/>
    </source>
</evidence>
<accession>A0AAD6UK51</accession>
<name>A0AAD6UK51_9AGAR</name>
<feature type="coiled-coil region" evidence="1">
    <location>
        <begin position="243"/>
        <end position="316"/>
    </location>
</feature>
<keyword evidence="4" id="KW-1185">Reference proteome</keyword>
<dbReference type="Proteomes" id="UP001222325">
    <property type="component" value="Unassembled WGS sequence"/>
</dbReference>
<reference evidence="3" key="1">
    <citation type="submission" date="2023-03" db="EMBL/GenBank/DDBJ databases">
        <title>Massive genome expansion in bonnet fungi (Mycena s.s.) driven by repeated elements and novel gene families across ecological guilds.</title>
        <authorList>
            <consortium name="Lawrence Berkeley National Laboratory"/>
            <person name="Harder C.B."/>
            <person name="Miyauchi S."/>
            <person name="Viragh M."/>
            <person name="Kuo A."/>
            <person name="Thoen E."/>
            <person name="Andreopoulos B."/>
            <person name="Lu D."/>
            <person name="Skrede I."/>
            <person name="Drula E."/>
            <person name="Henrissat B."/>
            <person name="Morin E."/>
            <person name="Kohler A."/>
            <person name="Barry K."/>
            <person name="LaButti K."/>
            <person name="Morin E."/>
            <person name="Salamov A."/>
            <person name="Lipzen A."/>
            <person name="Mereny Z."/>
            <person name="Hegedus B."/>
            <person name="Baldrian P."/>
            <person name="Stursova M."/>
            <person name="Weitz H."/>
            <person name="Taylor A."/>
            <person name="Grigoriev I.V."/>
            <person name="Nagy L.G."/>
            <person name="Martin F."/>
            <person name="Kauserud H."/>
        </authorList>
    </citation>
    <scope>NUCLEOTIDE SEQUENCE</scope>
    <source>
        <strain evidence="3">CBHHK173m</strain>
    </source>
</reference>
<feature type="region of interest" description="Disordered" evidence="2">
    <location>
        <begin position="161"/>
        <end position="214"/>
    </location>
</feature>
<protein>
    <submittedName>
        <fullName evidence="3">Uncharacterized protein</fullName>
    </submittedName>
</protein>
<gene>
    <name evidence="3" type="ORF">B0H15DRAFT_820405</name>
</gene>
<dbReference type="EMBL" id="JARJCN010000007">
    <property type="protein sequence ID" value="KAJ7099475.1"/>
    <property type="molecule type" value="Genomic_DNA"/>
</dbReference>